<feature type="transmembrane region" description="Helical" evidence="1">
    <location>
        <begin position="86"/>
        <end position="107"/>
    </location>
</feature>
<feature type="transmembrane region" description="Helical" evidence="1">
    <location>
        <begin position="62"/>
        <end position="79"/>
    </location>
</feature>
<keyword evidence="1" id="KW-0472">Membrane</keyword>
<evidence type="ECO:0008006" key="4">
    <source>
        <dbReference type="Google" id="ProtNLM"/>
    </source>
</evidence>
<name>A0ABU5NC42_9RICK</name>
<accession>A0ABU5NC42</accession>
<dbReference type="Proteomes" id="UP001291687">
    <property type="component" value="Unassembled WGS sequence"/>
</dbReference>
<keyword evidence="3" id="KW-1185">Reference proteome</keyword>
<protein>
    <recommendedName>
        <fullName evidence="4">Conjugal transfer protein TrbC</fullName>
    </recommendedName>
</protein>
<evidence type="ECO:0000256" key="1">
    <source>
        <dbReference type="SAM" id="Phobius"/>
    </source>
</evidence>
<comment type="caution">
    <text evidence="2">The sequence shown here is derived from an EMBL/GenBank/DDBJ whole genome shotgun (WGS) entry which is preliminary data.</text>
</comment>
<evidence type="ECO:0000313" key="3">
    <source>
        <dbReference type="Proteomes" id="UP001291687"/>
    </source>
</evidence>
<gene>
    <name evidence="2" type="ORF">Megvenef_00669</name>
</gene>
<evidence type="ECO:0000313" key="2">
    <source>
        <dbReference type="EMBL" id="MEA0970701.1"/>
    </source>
</evidence>
<organism evidence="2 3">
    <name type="scientific">Candidatus Megaera venefica</name>
    <dbReference type="NCBI Taxonomy" id="2055910"/>
    <lineage>
        <taxon>Bacteria</taxon>
        <taxon>Pseudomonadati</taxon>
        <taxon>Pseudomonadota</taxon>
        <taxon>Alphaproteobacteria</taxon>
        <taxon>Rickettsiales</taxon>
        <taxon>Rickettsiaceae</taxon>
        <taxon>Candidatus Megaera</taxon>
    </lineage>
</organism>
<proteinExistence type="predicted"/>
<sequence>MTKLQTQTKSPARLKKNLGLALYIGTICTVSFIAPAQADWFNVGNIKNNLITPIYTLVNENLGFIAFAVGGATTFLVRGQDMYQKGIAFGVGALGTAAAVKLAQTVLHLG</sequence>
<keyword evidence="1" id="KW-1133">Transmembrane helix</keyword>
<keyword evidence="1" id="KW-0812">Transmembrane</keyword>
<reference evidence="2 3" key="1">
    <citation type="submission" date="2023-03" db="EMBL/GenBank/DDBJ databases">
        <title>Host association and intracellularity evolved multiple times independently in the Rickettsiales.</title>
        <authorList>
            <person name="Castelli M."/>
            <person name="Nardi T."/>
            <person name="Gammuto L."/>
            <person name="Bellinzona G."/>
            <person name="Sabaneyeva E."/>
            <person name="Potekhin A."/>
            <person name="Serra V."/>
            <person name="Petroni G."/>
            <person name="Sassera D."/>
        </authorList>
    </citation>
    <scope>NUCLEOTIDE SEQUENCE [LARGE SCALE GENOMIC DNA]</scope>
    <source>
        <strain evidence="2 3">Sr 2-6</strain>
    </source>
</reference>
<dbReference type="EMBL" id="JARJFB010000037">
    <property type="protein sequence ID" value="MEA0970701.1"/>
    <property type="molecule type" value="Genomic_DNA"/>
</dbReference>
<dbReference type="RefSeq" id="WP_322776602.1">
    <property type="nucleotide sequence ID" value="NZ_JARJFB010000037.1"/>
</dbReference>